<name>A0A261F4R2_9BIFI</name>
<feature type="compositionally biased region" description="Basic and acidic residues" evidence="1">
    <location>
        <begin position="20"/>
        <end position="46"/>
    </location>
</feature>
<sequence length="247" mass="27580">MPNETIAPQDSVNAPQADETTPRVEEATADSHEPVEGAERSKANEEAKRYRLKAKELKNQLANMQTASRLALDKAAKERDQIAEERDQAYKQIGELSEAMDELKYRTLAMQIKAVNALVDNGVSLSPSGLPMAGRRSWGYTDKAHYSMEVIDPEALEQWLADPSNLRKVEVDTKTGLSVDELLALSPKRLNTLIAKHLYANARYMMKLIQPSKASGLTIHEATRSHGLQASNMGYMFDRMKSGEAYW</sequence>
<evidence type="ECO:0000313" key="2">
    <source>
        <dbReference type="EMBL" id="OZG54065.1"/>
    </source>
</evidence>
<dbReference type="EMBL" id="MWWT01000006">
    <property type="protein sequence ID" value="OZG54065.1"/>
    <property type="molecule type" value="Genomic_DNA"/>
</dbReference>
<keyword evidence="3" id="KW-1185">Reference proteome</keyword>
<evidence type="ECO:0000313" key="3">
    <source>
        <dbReference type="Proteomes" id="UP000243657"/>
    </source>
</evidence>
<evidence type="ECO:0000256" key="1">
    <source>
        <dbReference type="SAM" id="MobiDB-lite"/>
    </source>
</evidence>
<accession>A0A261F4R2</accession>
<reference evidence="2 3" key="1">
    <citation type="journal article" date="2017" name="BMC Genomics">
        <title>Comparative genomic and phylogenomic analyses of the Bifidobacteriaceae family.</title>
        <authorList>
            <person name="Lugli G.A."/>
            <person name="Milani C."/>
            <person name="Turroni F."/>
            <person name="Duranti S."/>
            <person name="Mancabelli L."/>
            <person name="Mangifesta M."/>
            <person name="Ferrario C."/>
            <person name="Modesto M."/>
            <person name="Mattarelli P."/>
            <person name="Jiri K."/>
            <person name="van Sinderen D."/>
            <person name="Ventura M."/>
        </authorList>
    </citation>
    <scope>NUCLEOTIDE SEQUENCE [LARGE SCALE GENOMIC DNA]</scope>
    <source>
        <strain evidence="2 3">DSM 24762</strain>
    </source>
</reference>
<gene>
    <name evidence="2" type="ORF">ALMA_1029</name>
</gene>
<protein>
    <submittedName>
        <fullName evidence="2">Uncharacterized protein</fullName>
    </submittedName>
</protein>
<dbReference type="RefSeq" id="WP_094726689.1">
    <property type="nucleotide sequence ID" value="NZ_JBHLWS010000012.1"/>
</dbReference>
<proteinExistence type="predicted"/>
<comment type="caution">
    <text evidence="2">The sequence shown here is derived from an EMBL/GenBank/DDBJ whole genome shotgun (WGS) entry which is preliminary data.</text>
</comment>
<feature type="compositionally biased region" description="Polar residues" evidence="1">
    <location>
        <begin position="1"/>
        <end position="14"/>
    </location>
</feature>
<dbReference type="AlphaFoldDB" id="A0A261F4R2"/>
<dbReference type="Proteomes" id="UP000243657">
    <property type="component" value="Unassembled WGS sequence"/>
</dbReference>
<feature type="region of interest" description="Disordered" evidence="1">
    <location>
        <begin position="1"/>
        <end position="46"/>
    </location>
</feature>
<organism evidence="2 3">
    <name type="scientific">Alloscardovia macacae</name>
    <dbReference type="NCBI Taxonomy" id="1160091"/>
    <lineage>
        <taxon>Bacteria</taxon>
        <taxon>Bacillati</taxon>
        <taxon>Actinomycetota</taxon>
        <taxon>Actinomycetes</taxon>
        <taxon>Bifidobacteriales</taxon>
        <taxon>Bifidobacteriaceae</taxon>
        <taxon>Alloscardovia</taxon>
    </lineage>
</organism>